<evidence type="ECO:0000313" key="13">
    <source>
        <dbReference type="EMBL" id="KAH9426321.1"/>
    </source>
</evidence>
<evidence type="ECO:0000256" key="8">
    <source>
        <dbReference type="ARBA" id="ARBA00042850"/>
    </source>
</evidence>
<evidence type="ECO:0000256" key="3">
    <source>
        <dbReference type="ARBA" id="ARBA00022801"/>
    </source>
</evidence>
<evidence type="ECO:0000256" key="11">
    <source>
        <dbReference type="ARBA" id="ARBA00049015"/>
    </source>
</evidence>
<comment type="caution">
    <text evidence="13">The sequence shown here is derived from an EMBL/GenBank/DDBJ whole genome shotgun (WGS) entry which is preliminary data.</text>
</comment>
<dbReference type="EC" id="3.2.1.143" evidence="2"/>
<dbReference type="Gene3D" id="1.10.4080.10">
    <property type="entry name" value="ADP-ribosylation/Crystallin J1"/>
    <property type="match status" value="1"/>
</dbReference>
<proteinExistence type="inferred from homology"/>
<dbReference type="Pfam" id="PF03747">
    <property type="entry name" value="ADP_ribosyl_GH"/>
    <property type="match status" value="1"/>
</dbReference>
<evidence type="ECO:0000313" key="14">
    <source>
        <dbReference type="Proteomes" id="UP000887458"/>
    </source>
</evidence>
<dbReference type="InterPro" id="IPR005502">
    <property type="entry name" value="Ribosyl_crysJ1"/>
</dbReference>
<keyword evidence="3" id="KW-0378">Hydrolase</keyword>
<dbReference type="InterPro" id="IPR050792">
    <property type="entry name" value="ADP-ribosylglycohydrolase"/>
</dbReference>
<comment type="catalytic activity">
    <reaction evidence="11">
        <text>alpha-NAD(+) + H2O = ADP-D-ribose + nicotinamide + H(+)</text>
        <dbReference type="Rhea" id="RHEA:68792"/>
        <dbReference type="ChEBI" id="CHEBI:15377"/>
        <dbReference type="ChEBI" id="CHEBI:15378"/>
        <dbReference type="ChEBI" id="CHEBI:17154"/>
        <dbReference type="ChEBI" id="CHEBI:57967"/>
        <dbReference type="ChEBI" id="CHEBI:77017"/>
    </reaction>
</comment>
<dbReference type="PANTHER" id="PTHR16222:SF24">
    <property type="entry name" value="ADP-RIBOSYLHYDROLASE ARH3"/>
    <property type="match status" value="1"/>
</dbReference>
<evidence type="ECO:0000256" key="7">
    <source>
        <dbReference type="ARBA" id="ARBA00042722"/>
    </source>
</evidence>
<organism evidence="13 14">
    <name type="scientific">Dermatophagoides pteronyssinus</name>
    <name type="common">European house dust mite</name>
    <dbReference type="NCBI Taxonomy" id="6956"/>
    <lineage>
        <taxon>Eukaryota</taxon>
        <taxon>Metazoa</taxon>
        <taxon>Ecdysozoa</taxon>
        <taxon>Arthropoda</taxon>
        <taxon>Chelicerata</taxon>
        <taxon>Arachnida</taxon>
        <taxon>Acari</taxon>
        <taxon>Acariformes</taxon>
        <taxon>Sarcoptiformes</taxon>
        <taxon>Astigmata</taxon>
        <taxon>Psoroptidia</taxon>
        <taxon>Analgoidea</taxon>
        <taxon>Pyroglyphidae</taxon>
        <taxon>Dermatophagoidinae</taxon>
        <taxon>Dermatophagoides</taxon>
    </lineage>
</organism>
<reference evidence="13 14" key="1">
    <citation type="journal article" date="2018" name="J. Allergy Clin. Immunol.">
        <title>High-quality assembly of Dermatophagoides pteronyssinus genome and transcriptome reveals a wide range of novel allergens.</title>
        <authorList>
            <person name="Liu X.Y."/>
            <person name="Yang K.Y."/>
            <person name="Wang M.Q."/>
            <person name="Kwok J.S."/>
            <person name="Zeng X."/>
            <person name="Yang Z."/>
            <person name="Xiao X.J."/>
            <person name="Lau C.P."/>
            <person name="Li Y."/>
            <person name="Huang Z.M."/>
            <person name="Ba J.G."/>
            <person name="Yim A.K."/>
            <person name="Ouyang C.Y."/>
            <person name="Ngai S.M."/>
            <person name="Chan T.F."/>
            <person name="Leung E.L."/>
            <person name="Liu L."/>
            <person name="Liu Z.G."/>
            <person name="Tsui S.K."/>
        </authorList>
    </citation>
    <scope>NUCLEOTIDE SEQUENCE [LARGE SCALE GENOMIC DNA]</scope>
    <source>
        <strain evidence="13">Derp</strain>
    </source>
</reference>
<reference evidence="13 14" key="2">
    <citation type="journal article" date="2022" name="Mol. Biol. Evol.">
        <title>Comparative Genomics Reveals Insights into the Divergent Evolution of Astigmatic Mites and Household Pest Adaptations.</title>
        <authorList>
            <person name="Xiong Q."/>
            <person name="Wan A.T."/>
            <person name="Liu X."/>
            <person name="Fung C.S."/>
            <person name="Xiao X."/>
            <person name="Malainual N."/>
            <person name="Hou J."/>
            <person name="Wang L."/>
            <person name="Wang M."/>
            <person name="Yang K.Y."/>
            <person name="Cui Y."/>
            <person name="Leung E.L."/>
            <person name="Nong W."/>
            <person name="Shin S.K."/>
            <person name="Au S.W."/>
            <person name="Jeong K.Y."/>
            <person name="Chew F.T."/>
            <person name="Hui J.H."/>
            <person name="Leung T.F."/>
            <person name="Tungtrongchitr A."/>
            <person name="Zhong N."/>
            <person name="Liu Z."/>
            <person name="Tsui S.K."/>
        </authorList>
    </citation>
    <scope>NUCLEOTIDE SEQUENCE [LARGE SCALE GENOMIC DNA]</scope>
    <source>
        <strain evidence="13">Derp</strain>
    </source>
</reference>
<accession>A0ABQ8JUK6</accession>
<feature type="region of interest" description="Disordered" evidence="12">
    <location>
        <begin position="273"/>
        <end position="297"/>
    </location>
</feature>
<dbReference type="EMBL" id="NJHN03000011">
    <property type="protein sequence ID" value="KAH9426321.1"/>
    <property type="molecule type" value="Genomic_DNA"/>
</dbReference>
<dbReference type="Proteomes" id="UP000887458">
    <property type="component" value="Unassembled WGS sequence"/>
</dbReference>
<evidence type="ECO:0000256" key="10">
    <source>
        <dbReference type="ARBA" id="ARBA00043193"/>
    </source>
</evidence>
<dbReference type="InterPro" id="IPR036705">
    <property type="entry name" value="Ribosyl_crysJ1_sf"/>
</dbReference>
<evidence type="ECO:0000256" key="5">
    <source>
        <dbReference type="ARBA" id="ARBA00042398"/>
    </source>
</evidence>
<dbReference type="SUPFAM" id="SSF101478">
    <property type="entry name" value="ADP-ribosylglycohydrolase"/>
    <property type="match status" value="1"/>
</dbReference>
<keyword evidence="14" id="KW-1185">Reference proteome</keyword>
<sequence>FSVFSSDKTPLKNNHHHRPFFQCCPFFSDKSSIMSSINPTTTTISLMSKFRGCMIGGLIGDCLGSPFEGETSIPIDSIQKFLTKQLEEQSEKSPGFQILSYTDDTAMTKSIAQSLIEMKKFDPKDIAKRFALEYNKEPKRGYGTNVVDVFAALMLTNYESPYEPAKRQFGGFGSYGNGGAMRVGPCAMYGYNMELNKLLEFTRDCARITHSNIYGYNGAILQCLAIHQALHLHSIIRTITDINHYLNNLIEKMLRIELDSQTAYTMMNQHNQQNHSTISNNHHLNSTNNNNDNNNQQQINNQEKKLLTPFSDKLKKVKEILNNELKGNVRYSIDKIINGLGNDVSAFKSVPTAIYFALKGQISNRLLDSFDHQSPIVRTLYYSLMIGGDTDTIGSMACSISGALNGIESIPKILLKHCESSDIMEKYADDLFRLVRSTNSPPSSTTTTSTSST</sequence>
<evidence type="ECO:0000256" key="9">
    <source>
        <dbReference type="ARBA" id="ARBA00043187"/>
    </source>
</evidence>
<name>A0ABQ8JUK6_DERPT</name>
<evidence type="ECO:0000256" key="4">
    <source>
        <dbReference type="ARBA" id="ARBA00041057"/>
    </source>
</evidence>
<protein>
    <recommendedName>
        <fullName evidence="4">ADP-ribosylhydrolase ARH3</fullName>
        <ecNumber evidence="2">3.2.1.143</ecNumber>
    </recommendedName>
    <alternativeName>
        <fullName evidence="5">ADP-ribose glycohydrolase ARH3</fullName>
    </alternativeName>
    <alternativeName>
        <fullName evidence="6">ADP-ribosylhydrolase 3</fullName>
    </alternativeName>
    <alternativeName>
        <fullName evidence="9">O-acetyl-ADP-ribose deacetylase ARH3</fullName>
    </alternativeName>
    <alternativeName>
        <fullName evidence="10">Poly(ADP-ribose) glycohydrolase ARH3</fullName>
    </alternativeName>
    <alternativeName>
        <fullName evidence="8">[Protein ADP-ribosylarginine] hydrolase-like protein 2</fullName>
    </alternativeName>
    <alternativeName>
        <fullName evidence="7">[Protein ADP-ribosylserine] hydrolase</fullName>
    </alternativeName>
</protein>
<feature type="compositionally biased region" description="Low complexity" evidence="12">
    <location>
        <begin position="274"/>
        <end position="297"/>
    </location>
</feature>
<gene>
    <name evidence="13" type="primary">ADPRHL2</name>
    <name evidence="13" type="ORF">DERP_010889</name>
</gene>
<comment type="similarity">
    <text evidence="1">Belongs to the ADP-ribosylglycohydrolase family.</text>
</comment>
<evidence type="ECO:0000256" key="6">
    <source>
        <dbReference type="ARBA" id="ARBA00042471"/>
    </source>
</evidence>
<feature type="non-terminal residue" evidence="13">
    <location>
        <position position="1"/>
    </location>
</feature>
<dbReference type="PANTHER" id="PTHR16222">
    <property type="entry name" value="ADP-RIBOSYLGLYCOHYDROLASE"/>
    <property type="match status" value="1"/>
</dbReference>
<evidence type="ECO:0000256" key="12">
    <source>
        <dbReference type="SAM" id="MobiDB-lite"/>
    </source>
</evidence>
<evidence type="ECO:0000256" key="2">
    <source>
        <dbReference type="ARBA" id="ARBA00012255"/>
    </source>
</evidence>
<evidence type="ECO:0000256" key="1">
    <source>
        <dbReference type="ARBA" id="ARBA00010702"/>
    </source>
</evidence>